<dbReference type="PhylomeDB" id="T1J2A3"/>
<sequence>MSSIRTFKICPTFSSLHSSNENTFLCPVNDCEMTLKNLHDLNSHLKKTHASNDVNVSLLCFHCPVNTCLYNKLSERHFKCFKYLKQHYIKNHAEKTLSCTQCDATFSQQGLLNSHLKQCGKTFKCSCGTEYTSREALLTHAKRKQHVIADDFFLRKKKIHSNGKLIPEENAIKPIIVVLNEMKETSDKIVKPRLLLPKPAPLNSIPLPTLAALALSELSVFRESTLKSDMSTQTDKTNDACCFQHICSRRNLKRPVLHGIGKGALNGAKRISSDNKRIRCNIETQTKSTVCNKRQKSCAQTQTLDNRILEKAMAEANLLVTCSSSSAKENLDCFPRQSIHTQTMFEDGQPFWSDISALIRNTSSTQTHSNERQCNSSQTEKDVFLGHMEASYNSSFSSSPLIEGRNDDKNHQNVPYPALNADLTSREHLVQTCETQTELDLDSFLMCDENSDSDNILYSNIHTQTNDDNLESIPYDQLLMTHMHTQTNELLFPELSFSNIQTQTSWTDFVFTENIQSSAQTQTRDLQLETEFTNSHTQTSKIII</sequence>
<reference evidence="2" key="2">
    <citation type="submission" date="2015-02" db="UniProtKB">
        <authorList>
            <consortium name="EnsemblMetazoa"/>
        </authorList>
    </citation>
    <scope>IDENTIFICATION</scope>
</reference>
<dbReference type="Proteomes" id="UP000014500">
    <property type="component" value="Unassembled WGS sequence"/>
</dbReference>
<keyword evidence="3" id="KW-1185">Reference proteome</keyword>
<dbReference type="HOGENOM" id="CLU_500909_0_0_1"/>
<dbReference type="PANTHER" id="PTHR46664">
    <property type="entry name" value="ATM INTERACTOR"/>
    <property type="match status" value="1"/>
</dbReference>
<dbReference type="PANTHER" id="PTHR46664:SF1">
    <property type="entry name" value="ATM INTERACTOR"/>
    <property type="match status" value="1"/>
</dbReference>
<dbReference type="SMART" id="SM00355">
    <property type="entry name" value="ZnF_C2H2"/>
    <property type="match status" value="4"/>
</dbReference>
<dbReference type="InterPro" id="IPR013087">
    <property type="entry name" value="Znf_C2H2_type"/>
</dbReference>
<protein>
    <recommendedName>
        <fullName evidence="1">C2H2-type domain-containing protein</fullName>
    </recommendedName>
</protein>
<evidence type="ECO:0000313" key="2">
    <source>
        <dbReference type="EnsemblMetazoa" id="SMAR007685-PA"/>
    </source>
</evidence>
<evidence type="ECO:0000259" key="1">
    <source>
        <dbReference type="PROSITE" id="PS00028"/>
    </source>
</evidence>
<evidence type="ECO:0000313" key="3">
    <source>
        <dbReference type="Proteomes" id="UP000014500"/>
    </source>
</evidence>
<dbReference type="GO" id="GO:0000981">
    <property type="term" value="F:DNA-binding transcription factor activity, RNA polymerase II-specific"/>
    <property type="evidence" value="ECO:0007669"/>
    <property type="project" value="TreeGrafter"/>
</dbReference>
<reference evidence="3" key="1">
    <citation type="submission" date="2011-05" db="EMBL/GenBank/DDBJ databases">
        <authorList>
            <person name="Richards S.R."/>
            <person name="Qu J."/>
            <person name="Jiang H."/>
            <person name="Jhangiani S.N."/>
            <person name="Agravi P."/>
            <person name="Goodspeed R."/>
            <person name="Gross S."/>
            <person name="Mandapat C."/>
            <person name="Jackson L."/>
            <person name="Mathew T."/>
            <person name="Pu L."/>
            <person name="Thornton R."/>
            <person name="Saada N."/>
            <person name="Wilczek-Boney K.B."/>
            <person name="Lee S."/>
            <person name="Kovar C."/>
            <person name="Wu Y."/>
            <person name="Scherer S.E."/>
            <person name="Worley K.C."/>
            <person name="Muzny D.M."/>
            <person name="Gibbs R."/>
        </authorList>
    </citation>
    <scope>NUCLEOTIDE SEQUENCE</scope>
    <source>
        <strain evidence="3">Brora</strain>
    </source>
</reference>
<dbReference type="GO" id="GO:0045944">
    <property type="term" value="P:positive regulation of transcription by RNA polymerase II"/>
    <property type="evidence" value="ECO:0007669"/>
    <property type="project" value="InterPro"/>
</dbReference>
<accession>T1J2A3</accession>
<dbReference type="EnsemblMetazoa" id="SMAR007685-RA">
    <property type="protein sequence ID" value="SMAR007685-PA"/>
    <property type="gene ID" value="SMAR007685"/>
</dbReference>
<dbReference type="GO" id="GO:0000976">
    <property type="term" value="F:transcription cis-regulatory region binding"/>
    <property type="evidence" value="ECO:0007669"/>
    <property type="project" value="InterPro"/>
</dbReference>
<name>T1J2A3_STRMM</name>
<dbReference type="PROSITE" id="PS00028">
    <property type="entry name" value="ZINC_FINGER_C2H2_1"/>
    <property type="match status" value="1"/>
</dbReference>
<dbReference type="AlphaFoldDB" id="T1J2A3"/>
<dbReference type="InterPro" id="IPR055303">
    <property type="entry name" value="ATMIN"/>
</dbReference>
<dbReference type="eggNOG" id="KOG1721">
    <property type="taxonomic scope" value="Eukaryota"/>
</dbReference>
<organism evidence="2 3">
    <name type="scientific">Strigamia maritima</name>
    <name type="common">European centipede</name>
    <name type="synonym">Geophilus maritimus</name>
    <dbReference type="NCBI Taxonomy" id="126957"/>
    <lineage>
        <taxon>Eukaryota</taxon>
        <taxon>Metazoa</taxon>
        <taxon>Ecdysozoa</taxon>
        <taxon>Arthropoda</taxon>
        <taxon>Myriapoda</taxon>
        <taxon>Chilopoda</taxon>
        <taxon>Pleurostigmophora</taxon>
        <taxon>Geophilomorpha</taxon>
        <taxon>Linotaeniidae</taxon>
        <taxon>Strigamia</taxon>
    </lineage>
</organism>
<proteinExistence type="predicted"/>
<dbReference type="STRING" id="126957.T1J2A3"/>
<dbReference type="EMBL" id="JH431796">
    <property type="status" value="NOT_ANNOTATED_CDS"/>
    <property type="molecule type" value="Genomic_DNA"/>
</dbReference>
<dbReference type="GO" id="GO:0005634">
    <property type="term" value="C:nucleus"/>
    <property type="evidence" value="ECO:0007669"/>
    <property type="project" value="TreeGrafter"/>
</dbReference>
<dbReference type="Gene3D" id="3.30.160.60">
    <property type="entry name" value="Classic Zinc Finger"/>
    <property type="match status" value="1"/>
</dbReference>
<feature type="domain" description="C2H2-type" evidence="1">
    <location>
        <begin position="26"/>
        <end position="49"/>
    </location>
</feature>